<dbReference type="SUPFAM" id="SSF48452">
    <property type="entry name" value="TPR-like"/>
    <property type="match status" value="1"/>
</dbReference>
<name>A0A5B9DRL2_9HYPH</name>
<dbReference type="AlphaFoldDB" id="A0A5B9DRL2"/>
<dbReference type="EMBL" id="CP041690">
    <property type="protein sequence ID" value="QEE22070.1"/>
    <property type="molecule type" value="Genomic_DNA"/>
</dbReference>
<gene>
    <name evidence="1" type="ORF">FNA67_18675</name>
</gene>
<dbReference type="PROSITE" id="PS50005">
    <property type="entry name" value="TPR"/>
    <property type="match status" value="1"/>
</dbReference>
<proteinExistence type="predicted"/>
<dbReference type="OrthoDB" id="9815010at2"/>
<dbReference type="InterPro" id="IPR019734">
    <property type="entry name" value="TPR_rpt"/>
</dbReference>
<dbReference type="KEGG" id="yti:FNA67_18675"/>
<dbReference type="Proteomes" id="UP000321062">
    <property type="component" value="Chromosome"/>
</dbReference>
<dbReference type="SMART" id="SM00028">
    <property type="entry name" value="TPR"/>
    <property type="match status" value="2"/>
</dbReference>
<evidence type="ECO:0000313" key="1">
    <source>
        <dbReference type="EMBL" id="QEE22070.1"/>
    </source>
</evidence>
<dbReference type="RefSeq" id="WP_147657538.1">
    <property type="nucleotide sequence ID" value="NZ_BMFM01000002.1"/>
</dbReference>
<protein>
    <submittedName>
        <fullName evidence="1">Uncharacterized protein</fullName>
    </submittedName>
</protein>
<keyword evidence="2" id="KW-1185">Reference proteome</keyword>
<accession>A0A5B9DRL2</accession>
<dbReference type="InterPro" id="IPR011990">
    <property type="entry name" value="TPR-like_helical_dom_sf"/>
</dbReference>
<dbReference type="Gene3D" id="1.25.40.10">
    <property type="entry name" value="Tetratricopeptide repeat domain"/>
    <property type="match status" value="1"/>
</dbReference>
<reference evidence="1 2" key="1">
    <citation type="journal article" date="2015" name="Int. J. Syst. Evol. Microbiol.">
        <title>Youhaiella tibetensis gen. nov., sp. nov., isolated from subsurface sediment.</title>
        <authorList>
            <person name="Wang Y.X."/>
            <person name="Huang F.Q."/>
            <person name="Nogi Y."/>
            <person name="Pang S.J."/>
            <person name="Wang P.K."/>
            <person name="Lv J."/>
        </authorList>
    </citation>
    <scope>NUCLEOTIDE SEQUENCE [LARGE SCALE GENOMIC DNA]</scope>
    <source>
        <strain evidence="2">fig4</strain>
    </source>
</reference>
<sequence>MRARSAVSVWPVLALLGLWLVFAAAIPARAQPVDTSELDGLFAQLRQAPDAPTAKNLENRIWVIWLTPEDPDLAKRMDQVLIARRRMNLPIALGILNGVVHDFPTYAEGWNQRATVFYLLHDFPHALADIDKVLEFEPRHFGALSGRALIHLALNQRGLALRDISAALALHPFLAEKALFPELLDDITHI</sequence>
<organism evidence="1 2">
    <name type="scientific">Paradevosia tibetensis</name>
    <dbReference type="NCBI Taxonomy" id="1447062"/>
    <lineage>
        <taxon>Bacteria</taxon>
        <taxon>Pseudomonadati</taxon>
        <taxon>Pseudomonadota</taxon>
        <taxon>Alphaproteobacteria</taxon>
        <taxon>Hyphomicrobiales</taxon>
        <taxon>Devosiaceae</taxon>
        <taxon>Paradevosia</taxon>
    </lineage>
</organism>
<evidence type="ECO:0000313" key="2">
    <source>
        <dbReference type="Proteomes" id="UP000321062"/>
    </source>
</evidence>